<keyword evidence="1" id="KW-1133">Transmembrane helix</keyword>
<dbReference type="Proteomes" id="UP000299084">
    <property type="component" value="Unassembled WGS sequence"/>
</dbReference>
<sequence>MKSKINIILKLYLHSEFPPRLRVNISESQKDAILAAISEGHLDRSIFHGAIMALFPVIMYFWK</sequence>
<evidence type="ECO:0000313" key="2">
    <source>
        <dbReference type="EMBL" id="KAB1260263.1"/>
    </source>
</evidence>
<gene>
    <name evidence="2" type="ORF">Cadr_000024257</name>
</gene>
<organism evidence="2 3">
    <name type="scientific">Camelus dromedarius</name>
    <name type="common">Dromedary</name>
    <name type="synonym">Arabian camel</name>
    <dbReference type="NCBI Taxonomy" id="9838"/>
    <lineage>
        <taxon>Eukaryota</taxon>
        <taxon>Metazoa</taxon>
        <taxon>Chordata</taxon>
        <taxon>Craniata</taxon>
        <taxon>Vertebrata</taxon>
        <taxon>Euteleostomi</taxon>
        <taxon>Mammalia</taxon>
        <taxon>Eutheria</taxon>
        <taxon>Laurasiatheria</taxon>
        <taxon>Artiodactyla</taxon>
        <taxon>Tylopoda</taxon>
        <taxon>Camelidae</taxon>
        <taxon>Camelus</taxon>
    </lineage>
</organism>
<accession>A0A5N4CMV2</accession>
<protein>
    <submittedName>
        <fullName evidence="2">Regulator of G-protein signaling protein-like</fullName>
    </submittedName>
</protein>
<dbReference type="InterPro" id="IPR053282">
    <property type="entry name" value="RGS_domain-containing"/>
</dbReference>
<dbReference type="PANTHER" id="PTHR47079:SF1">
    <property type="entry name" value="REGULATOR OF G-PROTEIN SIGNALING PROTEIN-LIKE"/>
    <property type="match status" value="1"/>
</dbReference>
<proteinExistence type="predicted"/>
<dbReference type="PANTHER" id="PTHR47079">
    <property type="entry name" value="REGULATOR OF G-PROTEIN SIGNALING PROTEIN-LIKE"/>
    <property type="match status" value="1"/>
</dbReference>
<feature type="transmembrane region" description="Helical" evidence="1">
    <location>
        <begin position="45"/>
        <end position="62"/>
    </location>
</feature>
<evidence type="ECO:0000256" key="1">
    <source>
        <dbReference type="SAM" id="Phobius"/>
    </source>
</evidence>
<evidence type="ECO:0000313" key="3">
    <source>
        <dbReference type="Proteomes" id="UP000299084"/>
    </source>
</evidence>
<name>A0A5N4CMV2_CAMDR</name>
<keyword evidence="1" id="KW-0812">Transmembrane</keyword>
<keyword evidence="3" id="KW-1185">Reference proteome</keyword>
<feature type="non-terminal residue" evidence="2">
    <location>
        <position position="63"/>
    </location>
</feature>
<dbReference type="AlphaFoldDB" id="A0A5N4CMV2"/>
<reference evidence="2 3" key="1">
    <citation type="journal article" date="2019" name="Mol. Ecol. Resour.">
        <title>Improving Illumina assemblies with Hi-C and long reads: an example with the North African dromedary.</title>
        <authorList>
            <person name="Elbers J.P."/>
            <person name="Rogers M.F."/>
            <person name="Perelman P.L."/>
            <person name="Proskuryakova A.A."/>
            <person name="Serdyukova N.A."/>
            <person name="Johnson W.E."/>
            <person name="Horin P."/>
            <person name="Corander J."/>
            <person name="Murphy D."/>
            <person name="Burger P.A."/>
        </authorList>
    </citation>
    <scope>NUCLEOTIDE SEQUENCE [LARGE SCALE GENOMIC DNA]</scope>
    <source>
        <strain evidence="2">Drom800</strain>
        <tissue evidence="2">Blood</tissue>
    </source>
</reference>
<dbReference type="EMBL" id="JWIN03000021">
    <property type="protein sequence ID" value="KAB1260263.1"/>
    <property type="molecule type" value="Genomic_DNA"/>
</dbReference>
<keyword evidence="1" id="KW-0472">Membrane</keyword>
<comment type="caution">
    <text evidence="2">The sequence shown here is derived from an EMBL/GenBank/DDBJ whole genome shotgun (WGS) entry which is preliminary data.</text>
</comment>